<evidence type="ECO:0000256" key="5">
    <source>
        <dbReference type="SAM" id="Phobius"/>
    </source>
</evidence>
<evidence type="ECO:0000313" key="8">
    <source>
        <dbReference type="Proteomes" id="UP001174909"/>
    </source>
</evidence>
<name>A0AA35RGX5_GEOBA</name>
<gene>
    <name evidence="7" type="ORF">GBAR_LOCUS7297</name>
</gene>
<dbReference type="InterPro" id="IPR019109">
    <property type="entry name" value="MamF_MmsF"/>
</dbReference>
<dbReference type="Pfam" id="PF09685">
    <property type="entry name" value="MamF_MmsF"/>
    <property type="match status" value="1"/>
</dbReference>
<evidence type="ECO:0000313" key="7">
    <source>
        <dbReference type="EMBL" id="CAI8011265.1"/>
    </source>
</evidence>
<keyword evidence="4 5" id="KW-0472">Membrane</keyword>
<evidence type="ECO:0000256" key="3">
    <source>
        <dbReference type="ARBA" id="ARBA00022989"/>
    </source>
</evidence>
<evidence type="ECO:0000256" key="1">
    <source>
        <dbReference type="ARBA" id="ARBA00004141"/>
    </source>
</evidence>
<keyword evidence="3 5" id="KW-1133">Transmembrane helix</keyword>
<keyword evidence="2 5" id="KW-0812">Transmembrane</keyword>
<feature type="transmembrane region" description="Helical" evidence="5">
    <location>
        <begin position="100"/>
        <end position="119"/>
    </location>
</feature>
<dbReference type="EMBL" id="CASHTH010001093">
    <property type="protein sequence ID" value="CAI8011265.1"/>
    <property type="molecule type" value="Genomic_DNA"/>
</dbReference>
<comment type="caution">
    <text evidence="7">The sequence shown here is derived from an EMBL/GenBank/DDBJ whole genome shotgun (WGS) entry which is preliminary data.</text>
</comment>
<evidence type="ECO:0000259" key="6">
    <source>
        <dbReference type="Pfam" id="PF12773"/>
    </source>
</evidence>
<feature type="transmembrane region" description="Helical" evidence="5">
    <location>
        <begin position="139"/>
        <end position="169"/>
    </location>
</feature>
<feature type="domain" description="DZANK-type" evidence="6">
    <location>
        <begin position="4"/>
        <end position="67"/>
    </location>
</feature>
<keyword evidence="8" id="KW-1185">Reference proteome</keyword>
<sequence length="184" mass="19412">MRQCGVCGTEGAEDARFCPTCGGEMRPAPEGVDTGAEDTFEGTDRVSYCTECGAVLDSGNRFCGACGAGVGAAARATPPRGQSFLDDAVTMSTLCHLSTLASFIVPLGNILGPLVIWLLRKDQLPQVDMHGKAALNFNISITIYGVIGIAISLALMLVLIGFLLIFVVLPRSLCGGWSRPSWQR</sequence>
<protein>
    <recommendedName>
        <fullName evidence="6">DZANK-type domain-containing protein</fullName>
    </recommendedName>
</protein>
<dbReference type="Proteomes" id="UP001174909">
    <property type="component" value="Unassembled WGS sequence"/>
</dbReference>
<proteinExistence type="predicted"/>
<dbReference type="InterPro" id="IPR025874">
    <property type="entry name" value="DZR"/>
</dbReference>
<reference evidence="7" key="1">
    <citation type="submission" date="2023-03" db="EMBL/GenBank/DDBJ databases">
        <authorList>
            <person name="Steffen K."/>
            <person name="Cardenas P."/>
        </authorList>
    </citation>
    <scope>NUCLEOTIDE SEQUENCE</scope>
</reference>
<dbReference type="AlphaFoldDB" id="A0AA35RGX5"/>
<evidence type="ECO:0000256" key="4">
    <source>
        <dbReference type="ARBA" id="ARBA00023136"/>
    </source>
</evidence>
<evidence type="ECO:0000256" key="2">
    <source>
        <dbReference type="ARBA" id="ARBA00022692"/>
    </source>
</evidence>
<organism evidence="7 8">
    <name type="scientific">Geodia barretti</name>
    <name type="common">Barrett's horny sponge</name>
    <dbReference type="NCBI Taxonomy" id="519541"/>
    <lineage>
        <taxon>Eukaryota</taxon>
        <taxon>Metazoa</taxon>
        <taxon>Porifera</taxon>
        <taxon>Demospongiae</taxon>
        <taxon>Heteroscleromorpha</taxon>
        <taxon>Tetractinellida</taxon>
        <taxon>Astrophorina</taxon>
        <taxon>Geodiidae</taxon>
        <taxon>Geodia</taxon>
    </lineage>
</organism>
<dbReference type="Pfam" id="PF12773">
    <property type="entry name" value="DZR"/>
    <property type="match status" value="1"/>
</dbReference>
<comment type="subcellular location">
    <subcellularLocation>
        <location evidence="1">Membrane</location>
        <topology evidence="1">Multi-pass membrane protein</topology>
    </subcellularLocation>
</comment>
<accession>A0AA35RGX5</accession>